<gene>
    <name evidence="1" type="ORF">GMARGA_LOCUS40004</name>
</gene>
<dbReference type="EMBL" id="CAJVQB010099133">
    <property type="protein sequence ID" value="CAG8850024.1"/>
    <property type="molecule type" value="Genomic_DNA"/>
</dbReference>
<proteinExistence type="predicted"/>
<feature type="non-terminal residue" evidence="1">
    <location>
        <position position="1"/>
    </location>
</feature>
<sequence length="66" mass="7535">IDANNYEVSTITRHQSLSGIASYETTKEWSSKISLSNLMNTIDSNKDKMISQNQPSTILFTKDFYQ</sequence>
<keyword evidence="2" id="KW-1185">Reference proteome</keyword>
<protein>
    <submittedName>
        <fullName evidence="1">28563_t:CDS:1</fullName>
    </submittedName>
</protein>
<organism evidence="1 2">
    <name type="scientific">Gigaspora margarita</name>
    <dbReference type="NCBI Taxonomy" id="4874"/>
    <lineage>
        <taxon>Eukaryota</taxon>
        <taxon>Fungi</taxon>
        <taxon>Fungi incertae sedis</taxon>
        <taxon>Mucoromycota</taxon>
        <taxon>Glomeromycotina</taxon>
        <taxon>Glomeromycetes</taxon>
        <taxon>Diversisporales</taxon>
        <taxon>Gigasporaceae</taxon>
        <taxon>Gigaspora</taxon>
    </lineage>
</organism>
<evidence type="ECO:0000313" key="2">
    <source>
        <dbReference type="Proteomes" id="UP000789901"/>
    </source>
</evidence>
<comment type="caution">
    <text evidence="1">The sequence shown here is derived from an EMBL/GenBank/DDBJ whole genome shotgun (WGS) entry which is preliminary data.</text>
</comment>
<accession>A0ABN7X7I6</accession>
<feature type="non-terminal residue" evidence="1">
    <location>
        <position position="66"/>
    </location>
</feature>
<reference evidence="1 2" key="1">
    <citation type="submission" date="2021-06" db="EMBL/GenBank/DDBJ databases">
        <authorList>
            <person name="Kallberg Y."/>
            <person name="Tangrot J."/>
            <person name="Rosling A."/>
        </authorList>
    </citation>
    <scope>NUCLEOTIDE SEQUENCE [LARGE SCALE GENOMIC DNA]</scope>
    <source>
        <strain evidence="1 2">120-4 pot B 10/14</strain>
    </source>
</reference>
<name>A0ABN7X7I6_GIGMA</name>
<dbReference type="Proteomes" id="UP000789901">
    <property type="component" value="Unassembled WGS sequence"/>
</dbReference>
<evidence type="ECO:0000313" key="1">
    <source>
        <dbReference type="EMBL" id="CAG8850024.1"/>
    </source>
</evidence>